<protein>
    <submittedName>
        <fullName evidence="2">Uncharacterized protein</fullName>
    </submittedName>
</protein>
<name>H2Y5M2_CIOSA</name>
<dbReference type="InParanoid" id="H2Y5M2"/>
<feature type="region of interest" description="Disordered" evidence="1">
    <location>
        <begin position="127"/>
        <end position="147"/>
    </location>
</feature>
<feature type="compositionally biased region" description="Basic and acidic residues" evidence="1">
    <location>
        <begin position="127"/>
        <end position="137"/>
    </location>
</feature>
<dbReference type="AlphaFoldDB" id="H2Y5M2"/>
<evidence type="ECO:0000313" key="2">
    <source>
        <dbReference type="Ensembl" id="ENSCSAVP00000000620.1"/>
    </source>
</evidence>
<reference evidence="2" key="2">
    <citation type="submission" date="2025-08" db="UniProtKB">
        <authorList>
            <consortium name="Ensembl"/>
        </authorList>
    </citation>
    <scope>IDENTIFICATION</scope>
</reference>
<feature type="region of interest" description="Disordered" evidence="1">
    <location>
        <begin position="34"/>
        <end position="83"/>
    </location>
</feature>
<dbReference type="Ensembl" id="ENSCSAVT00000000627.1">
    <property type="protein sequence ID" value="ENSCSAVP00000000620.1"/>
    <property type="gene ID" value="ENSCSAVG00000000346.1"/>
</dbReference>
<evidence type="ECO:0000313" key="3">
    <source>
        <dbReference type="Proteomes" id="UP000007875"/>
    </source>
</evidence>
<dbReference type="HOGENOM" id="CLU_1517402_0_0_1"/>
<organism evidence="2 3">
    <name type="scientific">Ciona savignyi</name>
    <name type="common">Pacific transparent sea squirt</name>
    <dbReference type="NCBI Taxonomy" id="51511"/>
    <lineage>
        <taxon>Eukaryota</taxon>
        <taxon>Metazoa</taxon>
        <taxon>Chordata</taxon>
        <taxon>Tunicata</taxon>
        <taxon>Ascidiacea</taxon>
        <taxon>Phlebobranchia</taxon>
        <taxon>Cionidae</taxon>
        <taxon>Ciona</taxon>
    </lineage>
</organism>
<feature type="compositionally biased region" description="Polar residues" evidence="1">
    <location>
        <begin position="36"/>
        <end position="45"/>
    </location>
</feature>
<evidence type="ECO:0000256" key="1">
    <source>
        <dbReference type="SAM" id="MobiDB-lite"/>
    </source>
</evidence>
<keyword evidence="3" id="KW-1185">Reference proteome</keyword>
<dbReference type="Proteomes" id="UP000007875">
    <property type="component" value="Unassembled WGS sequence"/>
</dbReference>
<sequence>MDTNNSNCDSEKKERLKKVKRSCYPFLRLRHKTKKTNNTDNGSRVDNTHKIRKVTGAGEQGDGDAGSNMEHDQRPAGVSANPDVQTESRVNIHLGSDSTSLVTFLDEMDARCGTTSRTPGLFLGHMSERHRESHDSSASESDSYETDDVNPTLQEFYHAVLKLPVPDAVKHYLLYYR</sequence>
<proteinExistence type="predicted"/>
<accession>H2Y5M2</accession>
<reference evidence="3" key="1">
    <citation type="submission" date="2003-08" db="EMBL/GenBank/DDBJ databases">
        <authorList>
            <person name="Birren B."/>
            <person name="Nusbaum C."/>
            <person name="Abebe A."/>
            <person name="Abouelleil A."/>
            <person name="Adekoya E."/>
            <person name="Ait-zahra M."/>
            <person name="Allen N."/>
            <person name="Allen T."/>
            <person name="An P."/>
            <person name="Anderson M."/>
            <person name="Anderson S."/>
            <person name="Arachchi H."/>
            <person name="Armbruster J."/>
            <person name="Bachantsang P."/>
            <person name="Baldwin J."/>
            <person name="Barry A."/>
            <person name="Bayul T."/>
            <person name="Blitshsteyn B."/>
            <person name="Bloom T."/>
            <person name="Blye J."/>
            <person name="Boguslavskiy L."/>
            <person name="Borowsky M."/>
            <person name="Boukhgalter B."/>
            <person name="Brunache A."/>
            <person name="Butler J."/>
            <person name="Calixte N."/>
            <person name="Calvo S."/>
            <person name="Camarata J."/>
            <person name="Campo K."/>
            <person name="Chang J."/>
            <person name="Cheshatsang Y."/>
            <person name="Citroen M."/>
            <person name="Collymore A."/>
            <person name="Considine T."/>
            <person name="Cook A."/>
            <person name="Cooke P."/>
            <person name="Corum B."/>
            <person name="Cuomo C."/>
            <person name="David R."/>
            <person name="Dawoe T."/>
            <person name="Degray S."/>
            <person name="Dodge S."/>
            <person name="Dooley K."/>
            <person name="Dorje P."/>
            <person name="Dorjee K."/>
            <person name="Dorris L."/>
            <person name="Duffey N."/>
            <person name="Dupes A."/>
            <person name="Elkins T."/>
            <person name="Engels R."/>
            <person name="Erickson J."/>
            <person name="Farina A."/>
            <person name="Faro S."/>
            <person name="Ferreira P."/>
            <person name="Fischer H."/>
            <person name="Fitzgerald M."/>
            <person name="Foley K."/>
            <person name="Gage D."/>
            <person name="Galagan J."/>
            <person name="Gearin G."/>
            <person name="Gnerre S."/>
            <person name="Gnirke A."/>
            <person name="Goyette A."/>
            <person name="Graham J."/>
            <person name="Grandbois E."/>
            <person name="Gyaltsen K."/>
            <person name="Hafez N."/>
            <person name="Hagopian D."/>
            <person name="Hagos B."/>
            <person name="Hall J."/>
            <person name="Hatcher B."/>
            <person name="Heller A."/>
            <person name="Higgins H."/>
            <person name="Honan T."/>
            <person name="Horn A."/>
            <person name="Houde N."/>
            <person name="Hughes L."/>
            <person name="Hulme W."/>
            <person name="Husby E."/>
            <person name="Iliev I."/>
            <person name="Jaffe D."/>
            <person name="Jones C."/>
            <person name="Kamal M."/>
            <person name="Kamat A."/>
            <person name="Kamvysselis M."/>
            <person name="Karlsson E."/>
            <person name="Kells C."/>
            <person name="Kieu A."/>
            <person name="Kisner P."/>
            <person name="Kodira C."/>
            <person name="Kulbokas E."/>
            <person name="Labutti K."/>
            <person name="Lama D."/>
            <person name="Landers T."/>
            <person name="Leger J."/>
            <person name="Levine S."/>
            <person name="Lewis D."/>
            <person name="Lewis T."/>
            <person name="Lindblad-toh K."/>
            <person name="Liu X."/>
            <person name="Lokyitsang T."/>
            <person name="Lokyitsang Y."/>
            <person name="Lucien O."/>
            <person name="Lui A."/>
            <person name="Ma L.J."/>
            <person name="Mabbitt R."/>
            <person name="Macdonald J."/>
            <person name="Maclean C."/>
            <person name="Major J."/>
            <person name="Manning J."/>
            <person name="Marabella R."/>
            <person name="Maru K."/>
            <person name="Matthews C."/>
            <person name="Mauceli E."/>
            <person name="Mccarthy M."/>
            <person name="Mcdonough S."/>
            <person name="Mcghee T."/>
            <person name="Meldrim J."/>
            <person name="Meneus L."/>
            <person name="Mesirov J."/>
            <person name="Mihalev A."/>
            <person name="Mihova T."/>
            <person name="Mikkelsen T."/>
            <person name="Mlenga V."/>
            <person name="Moru K."/>
            <person name="Mozes J."/>
            <person name="Mulrain L."/>
            <person name="Munson G."/>
            <person name="Naylor J."/>
            <person name="Newes C."/>
            <person name="Nguyen C."/>
            <person name="Nguyen N."/>
            <person name="Nguyen T."/>
            <person name="Nicol R."/>
            <person name="Nielsen C."/>
            <person name="Nizzari M."/>
            <person name="Norbu C."/>
            <person name="Norbu N."/>
            <person name="O'donnell P."/>
            <person name="Okoawo O."/>
            <person name="O'leary S."/>
            <person name="Omotosho B."/>
            <person name="O'neill K."/>
            <person name="Osman S."/>
            <person name="Parker S."/>
            <person name="Perrin D."/>
            <person name="Phunkhang P."/>
            <person name="Piqani B."/>
            <person name="Purcell S."/>
            <person name="Rachupka T."/>
            <person name="Ramasamy U."/>
            <person name="Rameau R."/>
            <person name="Ray V."/>
            <person name="Raymond C."/>
            <person name="Retta R."/>
            <person name="Richardson S."/>
            <person name="Rise C."/>
            <person name="Rodriguez J."/>
            <person name="Rogers J."/>
            <person name="Rogov P."/>
            <person name="Rutman M."/>
            <person name="Schupbach R."/>
            <person name="Seaman C."/>
            <person name="Settipalli S."/>
            <person name="Sharpe T."/>
            <person name="Sheridan J."/>
            <person name="Sherpa N."/>
            <person name="Shi J."/>
            <person name="Smirnov S."/>
            <person name="Smith C."/>
            <person name="Sougnez C."/>
            <person name="Spencer B."/>
            <person name="Stalker J."/>
            <person name="Stange-thomann N."/>
            <person name="Stavropoulos S."/>
            <person name="Stetson K."/>
            <person name="Stone C."/>
            <person name="Stone S."/>
            <person name="Stubbs M."/>
            <person name="Talamas J."/>
            <person name="Tchuinga P."/>
            <person name="Tenzing P."/>
            <person name="Tesfaye S."/>
            <person name="Theodore J."/>
            <person name="Thoulutsang Y."/>
            <person name="Topham K."/>
            <person name="Towey S."/>
            <person name="Tsamla T."/>
            <person name="Tsomo N."/>
            <person name="Vallee D."/>
            <person name="Vassiliev H."/>
            <person name="Venkataraman V."/>
            <person name="Vinson J."/>
            <person name="Vo A."/>
            <person name="Wade C."/>
            <person name="Wang S."/>
            <person name="Wangchuk T."/>
            <person name="Wangdi T."/>
            <person name="Whittaker C."/>
            <person name="Wilkinson J."/>
            <person name="Wu Y."/>
            <person name="Wyman D."/>
            <person name="Yadav S."/>
            <person name="Yang S."/>
            <person name="Yang X."/>
            <person name="Yeager S."/>
            <person name="Yee E."/>
            <person name="Young G."/>
            <person name="Zainoun J."/>
            <person name="Zembeck L."/>
            <person name="Zimmer A."/>
            <person name="Zody M."/>
            <person name="Lander E."/>
        </authorList>
    </citation>
    <scope>NUCLEOTIDE SEQUENCE [LARGE SCALE GENOMIC DNA]</scope>
</reference>
<reference evidence="2" key="3">
    <citation type="submission" date="2025-09" db="UniProtKB">
        <authorList>
            <consortium name="Ensembl"/>
        </authorList>
    </citation>
    <scope>IDENTIFICATION</scope>
</reference>